<keyword evidence="3" id="KW-0804">Transcription</keyword>
<evidence type="ECO:0000313" key="6">
    <source>
        <dbReference type="Proteomes" id="UP000618733"/>
    </source>
</evidence>
<dbReference type="InterPro" id="IPR002577">
    <property type="entry name" value="HTH_HxlR"/>
</dbReference>
<evidence type="ECO:0000259" key="4">
    <source>
        <dbReference type="PROSITE" id="PS51118"/>
    </source>
</evidence>
<reference evidence="5" key="1">
    <citation type="submission" date="2020-12" db="EMBL/GenBank/DDBJ databases">
        <title>Leucobacter sp. CAS2, isolated from Chromium sludge.</title>
        <authorList>
            <person name="Xu Z."/>
        </authorList>
    </citation>
    <scope>NUCLEOTIDE SEQUENCE</scope>
    <source>
        <strain evidence="5">CSA2</strain>
    </source>
</reference>
<dbReference type="InterPro" id="IPR036390">
    <property type="entry name" value="WH_DNA-bd_sf"/>
</dbReference>
<organism evidence="5 6">
    <name type="scientific">Leucobacter edaphi</name>
    <dbReference type="NCBI Taxonomy" id="2796472"/>
    <lineage>
        <taxon>Bacteria</taxon>
        <taxon>Bacillati</taxon>
        <taxon>Actinomycetota</taxon>
        <taxon>Actinomycetes</taxon>
        <taxon>Micrococcales</taxon>
        <taxon>Microbacteriaceae</taxon>
        <taxon>Leucobacter</taxon>
    </lineage>
</organism>
<sequence length="135" mass="14945">MATKTAAERRADAKLEYDAYLAGCPSRQLLDALGDKWVVLTLSAISDGPQRYSDVRRRIAGISQKMLTQTLRRLERDGALTRTVEATVPATVTYTITPLGLSLFEVVQPIKRWAEANMLEVLTARDAYDAARTTS</sequence>
<name>A0A934UW01_9MICO</name>
<keyword evidence="2" id="KW-0238">DNA-binding</keyword>
<dbReference type="GO" id="GO:0003677">
    <property type="term" value="F:DNA binding"/>
    <property type="evidence" value="ECO:0007669"/>
    <property type="project" value="UniProtKB-KW"/>
</dbReference>
<protein>
    <submittedName>
        <fullName evidence="5">Helix-turn-helix transcriptional regulator</fullName>
    </submittedName>
</protein>
<dbReference type="SUPFAM" id="SSF46785">
    <property type="entry name" value="Winged helix' DNA-binding domain"/>
    <property type="match status" value="1"/>
</dbReference>
<dbReference type="Pfam" id="PF01638">
    <property type="entry name" value="HxlR"/>
    <property type="match status" value="1"/>
</dbReference>
<evidence type="ECO:0000313" key="5">
    <source>
        <dbReference type="EMBL" id="MBK0421129.1"/>
    </source>
</evidence>
<feature type="domain" description="HTH hxlR-type" evidence="4">
    <location>
        <begin position="24"/>
        <end position="122"/>
    </location>
</feature>
<dbReference type="AlphaFoldDB" id="A0A934UW01"/>
<dbReference type="EMBL" id="JAEHOI010000002">
    <property type="protein sequence ID" value="MBK0421129.1"/>
    <property type="molecule type" value="Genomic_DNA"/>
</dbReference>
<dbReference type="PANTHER" id="PTHR33204">
    <property type="entry name" value="TRANSCRIPTIONAL REGULATOR, MARR FAMILY"/>
    <property type="match status" value="1"/>
</dbReference>
<evidence type="ECO:0000256" key="1">
    <source>
        <dbReference type="ARBA" id="ARBA00023015"/>
    </source>
</evidence>
<gene>
    <name evidence="5" type="ORF">JD292_03415</name>
</gene>
<dbReference type="InterPro" id="IPR036388">
    <property type="entry name" value="WH-like_DNA-bd_sf"/>
</dbReference>
<comment type="caution">
    <text evidence="5">The sequence shown here is derived from an EMBL/GenBank/DDBJ whole genome shotgun (WGS) entry which is preliminary data.</text>
</comment>
<evidence type="ECO:0000256" key="3">
    <source>
        <dbReference type="ARBA" id="ARBA00023163"/>
    </source>
</evidence>
<dbReference type="Proteomes" id="UP000618733">
    <property type="component" value="Unassembled WGS sequence"/>
</dbReference>
<dbReference type="PROSITE" id="PS51118">
    <property type="entry name" value="HTH_HXLR"/>
    <property type="match status" value="1"/>
</dbReference>
<keyword evidence="1" id="KW-0805">Transcription regulation</keyword>
<dbReference type="Gene3D" id="1.10.10.10">
    <property type="entry name" value="Winged helix-like DNA-binding domain superfamily/Winged helix DNA-binding domain"/>
    <property type="match status" value="1"/>
</dbReference>
<evidence type="ECO:0000256" key="2">
    <source>
        <dbReference type="ARBA" id="ARBA00023125"/>
    </source>
</evidence>
<proteinExistence type="predicted"/>
<keyword evidence="6" id="KW-1185">Reference proteome</keyword>
<dbReference type="RefSeq" id="WP_200131316.1">
    <property type="nucleotide sequence ID" value="NZ_JAEHOI010000002.1"/>
</dbReference>
<dbReference type="PANTHER" id="PTHR33204:SF37">
    <property type="entry name" value="HTH-TYPE TRANSCRIPTIONAL REGULATOR YODB"/>
    <property type="match status" value="1"/>
</dbReference>
<accession>A0A934UW01</accession>